<feature type="region of interest" description="Disordered" evidence="1">
    <location>
        <begin position="44"/>
        <end position="66"/>
    </location>
</feature>
<proteinExistence type="predicted"/>
<reference evidence="2 3" key="1">
    <citation type="submission" date="2015-10" db="EMBL/GenBank/DDBJ databases">
        <title>Draft genome sequence of Streptomyces corchorusii DSM 40340, type strain for the species Streptomyces corchorusii.</title>
        <authorList>
            <person name="Ruckert C."/>
            <person name="Winkler A."/>
            <person name="Kalinowski J."/>
            <person name="Kampfer P."/>
            <person name="Glaeser S."/>
        </authorList>
    </citation>
    <scope>NUCLEOTIDE SEQUENCE [LARGE SCALE GENOMIC DNA]</scope>
    <source>
        <strain evidence="2 3">DSM 40340</strain>
    </source>
</reference>
<gene>
    <name evidence="2" type="ORF">AQJ11_13575</name>
</gene>
<name>A0A101QD06_STRCK</name>
<dbReference type="Proteomes" id="UP000053398">
    <property type="component" value="Unassembled WGS sequence"/>
</dbReference>
<dbReference type="EMBL" id="LMWP01000016">
    <property type="protein sequence ID" value="KUN27661.1"/>
    <property type="molecule type" value="Genomic_DNA"/>
</dbReference>
<evidence type="ECO:0000313" key="3">
    <source>
        <dbReference type="Proteomes" id="UP000053398"/>
    </source>
</evidence>
<protein>
    <submittedName>
        <fullName evidence="2">Uncharacterized protein</fullName>
    </submittedName>
</protein>
<keyword evidence="3" id="KW-1185">Reference proteome</keyword>
<evidence type="ECO:0000256" key="1">
    <source>
        <dbReference type="SAM" id="MobiDB-lite"/>
    </source>
</evidence>
<organism evidence="2 3">
    <name type="scientific">Streptomyces corchorusii</name>
    <name type="common">Streptomyces chibaensis</name>
    <dbReference type="NCBI Taxonomy" id="1903"/>
    <lineage>
        <taxon>Bacteria</taxon>
        <taxon>Bacillati</taxon>
        <taxon>Actinomycetota</taxon>
        <taxon>Actinomycetes</taxon>
        <taxon>Kitasatosporales</taxon>
        <taxon>Streptomycetaceae</taxon>
        <taxon>Streptomyces</taxon>
    </lineage>
</organism>
<comment type="caution">
    <text evidence="2">The sequence shown here is derived from an EMBL/GenBank/DDBJ whole genome shotgun (WGS) entry which is preliminary data.</text>
</comment>
<dbReference type="AlphaFoldDB" id="A0A101QD06"/>
<accession>A0A101QD06</accession>
<sequence length="66" mass="7233">MEHRKLSLRERGGDEWPSEVTFDVYWDDGLKHADDDRGLPVGSLLDTGARHVPVSDPSSEAGPAMA</sequence>
<evidence type="ECO:0000313" key="2">
    <source>
        <dbReference type="EMBL" id="KUN27661.1"/>
    </source>
</evidence>